<dbReference type="InterPro" id="IPR007529">
    <property type="entry name" value="Znf_HIT"/>
</dbReference>
<dbReference type="GO" id="GO:0006338">
    <property type="term" value="P:chromatin remodeling"/>
    <property type="evidence" value="ECO:0007669"/>
    <property type="project" value="InterPro"/>
</dbReference>
<gene>
    <name evidence="3" type="ORF">EPI10_007599</name>
</gene>
<dbReference type="InterPro" id="IPR006880">
    <property type="entry name" value="INO80B_C"/>
</dbReference>
<dbReference type="PANTHER" id="PTHR21561">
    <property type="entry name" value="INO80 COMPLEX SUBUNIT B"/>
    <property type="match status" value="1"/>
</dbReference>
<evidence type="ECO:0000313" key="3">
    <source>
        <dbReference type="EMBL" id="KAA3485646.1"/>
    </source>
</evidence>
<reference evidence="4" key="1">
    <citation type="journal article" date="2019" name="Plant Biotechnol. J.">
        <title>Genome sequencing of the Australian wild diploid species Gossypium australe highlights disease resistance and delayed gland morphogenesis.</title>
        <authorList>
            <person name="Cai Y."/>
            <person name="Cai X."/>
            <person name="Wang Q."/>
            <person name="Wang P."/>
            <person name="Zhang Y."/>
            <person name="Cai C."/>
            <person name="Xu Y."/>
            <person name="Wang K."/>
            <person name="Zhou Z."/>
            <person name="Wang C."/>
            <person name="Geng S."/>
            <person name="Li B."/>
            <person name="Dong Q."/>
            <person name="Hou Y."/>
            <person name="Wang H."/>
            <person name="Ai P."/>
            <person name="Liu Z."/>
            <person name="Yi F."/>
            <person name="Sun M."/>
            <person name="An G."/>
            <person name="Cheng J."/>
            <person name="Zhang Y."/>
            <person name="Shi Q."/>
            <person name="Xie Y."/>
            <person name="Shi X."/>
            <person name="Chang Y."/>
            <person name="Huang F."/>
            <person name="Chen Y."/>
            <person name="Hong S."/>
            <person name="Mi L."/>
            <person name="Sun Q."/>
            <person name="Zhang L."/>
            <person name="Zhou B."/>
            <person name="Peng R."/>
            <person name="Zhang X."/>
            <person name="Liu F."/>
        </authorList>
    </citation>
    <scope>NUCLEOTIDE SEQUENCE [LARGE SCALE GENOMIC DNA]</scope>
    <source>
        <strain evidence="4">cv. PA1801</strain>
    </source>
</reference>
<dbReference type="Pfam" id="PF04438">
    <property type="entry name" value="zf-HIT"/>
    <property type="match status" value="1"/>
</dbReference>
<dbReference type="Pfam" id="PF04795">
    <property type="entry name" value="PAPA-1"/>
    <property type="match status" value="1"/>
</dbReference>
<dbReference type="GO" id="GO:0031011">
    <property type="term" value="C:Ino80 complex"/>
    <property type="evidence" value="ECO:0007669"/>
    <property type="project" value="InterPro"/>
</dbReference>
<evidence type="ECO:0000256" key="1">
    <source>
        <dbReference type="SAM" id="MobiDB-lite"/>
    </source>
</evidence>
<proteinExistence type="predicted"/>
<dbReference type="OrthoDB" id="2021186at2759"/>
<feature type="compositionally biased region" description="Polar residues" evidence="1">
    <location>
        <begin position="317"/>
        <end position="327"/>
    </location>
</feature>
<dbReference type="SMART" id="SM01406">
    <property type="entry name" value="PAPA-1"/>
    <property type="match status" value="1"/>
</dbReference>
<feature type="region of interest" description="Disordered" evidence="1">
    <location>
        <begin position="395"/>
        <end position="423"/>
    </location>
</feature>
<evidence type="ECO:0000313" key="4">
    <source>
        <dbReference type="Proteomes" id="UP000325315"/>
    </source>
</evidence>
<protein>
    <submittedName>
        <fullName evidence="3">PAPA-1-like conserved region</fullName>
    </submittedName>
</protein>
<sequence>MESFGGSELAVVGCAVKKKRSGILRRPRVAAQTFTYNYILLSSPTPAIGCSGNEDQNFKNGSNGFGSENKLKLKLKLGGVTRTIHTNSTVDHAFDVEPGLTKSSQFSDVAQTRDKSFLLSVVVTFTFAICVCVHACITLQCLICSSGILYIQFNLLRADGLLHEQSLQGKKGSCVSDKGEGYGVQWKDLSRSGSGYGKGHSSRGKATGVCVAGNETDRHEPTRKSKRVPKRRVLDVGINSDDDDEDEEIRYLGRLNASNGHLNLKDEEDERNGGEGAAVEDRDYVEEDECISDDEPGSKRKKLGRGSVDLFVEGRTESTPTTRNRALQSGKDLLSGPGATLVEFPDGLPPAPSKKQKEKLSEVELQLKKAEAAQRRRMQSEKAARDAEAEAIRKILGQDSARKKKEDKMKKQRDELAQGKATKSETLASNTVRWVMGPGGTTVIFSEDIGLPQLFNSVPSGYPPPREKCAGPNCTNAYKYRDSKSKLPLCSLDCYKAIHAKAQPLFAC</sequence>
<organism evidence="3 4">
    <name type="scientific">Gossypium australe</name>
    <dbReference type="NCBI Taxonomy" id="47621"/>
    <lineage>
        <taxon>Eukaryota</taxon>
        <taxon>Viridiplantae</taxon>
        <taxon>Streptophyta</taxon>
        <taxon>Embryophyta</taxon>
        <taxon>Tracheophyta</taxon>
        <taxon>Spermatophyta</taxon>
        <taxon>Magnoliopsida</taxon>
        <taxon>eudicotyledons</taxon>
        <taxon>Gunneridae</taxon>
        <taxon>Pentapetalae</taxon>
        <taxon>rosids</taxon>
        <taxon>malvids</taxon>
        <taxon>Malvales</taxon>
        <taxon>Malvaceae</taxon>
        <taxon>Malvoideae</taxon>
        <taxon>Gossypium</taxon>
    </lineage>
</organism>
<dbReference type="Proteomes" id="UP000325315">
    <property type="component" value="Unassembled WGS sequence"/>
</dbReference>
<feature type="compositionally biased region" description="Acidic residues" evidence="1">
    <location>
        <begin position="283"/>
        <end position="295"/>
    </location>
</feature>
<accession>A0A5B6WWA6</accession>
<name>A0A5B6WWA6_9ROSI</name>
<evidence type="ECO:0000259" key="2">
    <source>
        <dbReference type="SMART" id="SM01406"/>
    </source>
</evidence>
<dbReference type="CDD" id="cd23021">
    <property type="entry name" value="zf-HIT_IN80B"/>
    <property type="match status" value="1"/>
</dbReference>
<dbReference type="AlphaFoldDB" id="A0A5B6WWA6"/>
<feature type="compositionally biased region" description="Basic and acidic residues" evidence="1">
    <location>
        <begin position="400"/>
        <end position="417"/>
    </location>
</feature>
<feature type="domain" description="INO80 complex subunit B-like conserved region" evidence="2">
    <location>
        <begin position="364"/>
        <end position="449"/>
    </location>
</feature>
<dbReference type="InterPro" id="IPR029523">
    <property type="entry name" value="INO80B/Ies2"/>
</dbReference>
<feature type="region of interest" description="Disordered" evidence="1">
    <location>
        <begin position="262"/>
        <end position="359"/>
    </location>
</feature>
<keyword evidence="4" id="KW-1185">Reference proteome</keyword>
<dbReference type="PANTHER" id="PTHR21561:SF16">
    <property type="entry name" value="PAPA-1-LIKE FAMILY PROTEIN _ ZINC FINGER (HIT TYPE) FAMILY PROTEIN"/>
    <property type="match status" value="1"/>
</dbReference>
<dbReference type="EMBL" id="SMMG02000002">
    <property type="protein sequence ID" value="KAA3485646.1"/>
    <property type="molecule type" value="Genomic_DNA"/>
</dbReference>
<feature type="region of interest" description="Disordered" evidence="1">
    <location>
        <begin position="192"/>
        <end position="231"/>
    </location>
</feature>
<comment type="caution">
    <text evidence="3">The sequence shown here is derived from an EMBL/GenBank/DDBJ whole genome shotgun (WGS) entry which is preliminary data.</text>
</comment>